<keyword evidence="5 16" id="KW-0963">Cytoplasm</keyword>
<evidence type="ECO:0000256" key="7">
    <source>
        <dbReference type="ARBA" id="ARBA00022630"/>
    </source>
</evidence>
<evidence type="ECO:0000313" key="19">
    <source>
        <dbReference type="Proteomes" id="UP000811545"/>
    </source>
</evidence>
<dbReference type="EMBL" id="QLTW01000026">
    <property type="protein sequence ID" value="MBT9144845.1"/>
    <property type="molecule type" value="Genomic_DNA"/>
</dbReference>
<gene>
    <name evidence="16 18" type="primary">murB</name>
    <name evidence="18" type="ORF">DDT42_00701</name>
</gene>
<dbReference type="SUPFAM" id="SSF56194">
    <property type="entry name" value="Uridine diphospho-N-Acetylenolpyruvylglucosamine reductase, MurB, C-terminal domain"/>
    <property type="match status" value="1"/>
</dbReference>
<feature type="domain" description="FAD-binding PCMH-type" evidence="17">
    <location>
        <begin position="45"/>
        <end position="210"/>
    </location>
</feature>
<evidence type="ECO:0000256" key="12">
    <source>
        <dbReference type="ARBA" id="ARBA00023002"/>
    </source>
</evidence>
<dbReference type="InterPro" id="IPR036635">
    <property type="entry name" value="MurB_C_sf"/>
</dbReference>
<dbReference type="PROSITE" id="PS51387">
    <property type="entry name" value="FAD_PCMH"/>
    <property type="match status" value="1"/>
</dbReference>
<dbReference type="InterPro" id="IPR036318">
    <property type="entry name" value="FAD-bd_PCMH-like_sf"/>
</dbReference>
<evidence type="ECO:0000313" key="18">
    <source>
        <dbReference type="EMBL" id="MBT9144845.1"/>
    </source>
</evidence>
<proteinExistence type="inferred from homology"/>
<keyword evidence="12 16" id="KW-0560">Oxidoreductase</keyword>
<dbReference type="NCBIfam" id="TIGR00179">
    <property type="entry name" value="murB"/>
    <property type="match status" value="1"/>
</dbReference>
<dbReference type="EC" id="1.3.1.98" evidence="16"/>
<comment type="subcellular location">
    <subcellularLocation>
        <location evidence="3 16">Cytoplasm</location>
    </subcellularLocation>
</comment>
<comment type="cofactor">
    <cofactor evidence="1 16">
        <name>FAD</name>
        <dbReference type="ChEBI" id="CHEBI:57692"/>
    </cofactor>
</comment>
<evidence type="ECO:0000256" key="9">
    <source>
        <dbReference type="ARBA" id="ARBA00022857"/>
    </source>
</evidence>
<keyword evidence="14 16" id="KW-0961">Cell wall biogenesis/degradation</keyword>
<dbReference type="InterPro" id="IPR016166">
    <property type="entry name" value="FAD-bd_PCMH"/>
</dbReference>
<evidence type="ECO:0000256" key="1">
    <source>
        <dbReference type="ARBA" id="ARBA00001974"/>
    </source>
</evidence>
<keyword evidence="13 16" id="KW-0131">Cell cycle</keyword>
<comment type="similarity">
    <text evidence="16">Belongs to the MurB family.</text>
</comment>
<keyword evidence="6 16" id="KW-0132">Cell division</keyword>
<evidence type="ECO:0000256" key="4">
    <source>
        <dbReference type="ARBA" id="ARBA00004752"/>
    </source>
</evidence>
<dbReference type="Proteomes" id="UP000811545">
    <property type="component" value="Unassembled WGS sequence"/>
</dbReference>
<dbReference type="GO" id="GO:0009252">
    <property type="term" value="P:peptidoglycan biosynthetic process"/>
    <property type="evidence" value="ECO:0007669"/>
    <property type="project" value="UniProtKB-UniRule"/>
</dbReference>
<feature type="active site" description="Proton donor" evidence="16">
    <location>
        <position position="239"/>
    </location>
</feature>
<dbReference type="Gene3D" id="3.30.465.10">
    <property type="match status" value="1"/>
</dbReference>
<dbReference type="HAMAP" id="MF_00037">
    <property type="entry name" value="MurB"/>
    <property type="match status" value="1"/>
</dbReference>
<comment type="function">
    <text evidence="2 16">Cell wall formation.</text>
</comment>
<dbReference type="GO" id="GO:0008762">
    <property type="term" value="F:UDP-N-acetylmuramate dehydrogenase activity"/>
    <property type="evidence" value="ECO:0007669"/>
    <property type="project" value="UniProtKB-UniRule"/>
</dbReference>
<dbReference type="GO" id="GO:0071949">
    <property type="term" value="F:FAD binding"/>
    <property type="evidence" value="ECO:0007669"/>
    <property type="project" value="InterPro"/>
</dbReference>
<evidence type="ECO:0000256" key="13">
    <source>
        <dbReference type="ARBA" id="ARBA00023306"/>
    </source>
</evidence>
<accession>A0A9E2BFV7</accession>
<dbReference type="InterPro" id="IPR011601">
    <property type="entry name" value="MurB_C"/>
</dbReference>
<reference evidence="18 19" key="1">
    <citation type="journal article" date="2021" name="bioRxiv">
        <title>Unique metabolic strategies in Hadean analogues reveal hints for primordial physiology.</title>
        <authorList>
            <person name="Nobu M.K."/>
            <person name="Nakai R."/>
            <person name="Tamazawa S."/>
            <person name="Mori H."/>
            <person name="Toyoda A."/>
            <person name="Ijiri A."/>
            <person name="Suzuki S."/>
            <person name="Kurokawa K."/>
            <person name="Kamagata Y."/>
            <person name="Tamaki H."/>
        </authorList>
    </citation>
    <scope>NUCLEOTIDE SEQUENCE [LARGE SCALE GENOMIC DNA]</scope>
    <source>
        <strain evidence="18">BS525</strain>
    </source>
</reference>
<evidence type="ECO:0000256" key="5">
    <source>
        <dbReference type="ARBA" id="ARBA00022490"/>
    </source>
</evidence>
<dbReference type="SUPFAM" id="SSF56176">
    <property type="entry name" value="FAD-binding/transporter-associated domain-like"/>
    <property type="match status" value="1"/>
</dbReference>
<dbReference type="InterPro" id="IPR006094">
    <property type="entry name" value="Oxid_FAD_bind_N"/>
</dbReference>
<evidence type="ECO:0000256" key="10">
    <source>
        <dbReference type="ARBA" id="ARBA00022960"/>
    </source>
</evidence>
<comment type="pathway">
    <text evidence="4 16">Cell wall biogenesis; peptidoglycan biosynthesis.</text>
</comment>
<dbReference type="Gene3D" id="3.90.78.10">
    <property type="entry name" value="UDP-N-acetylenolpyruvoylglucosamine reductase, C-terminal domain"/>
    <property type="match status" value="1"/>
</dbReference>
<evidence type="ECO:0000256" key="11">
    <source>
        <dbReference type="ARBA" id="ARBA00022984"/>
    </source>
</evidence>
<keyword evidence="10 16" id="KW-0133">Cell shape</keyword>
<keyword evidence="7 16" id="KW-0285">Flavoprotein</keyword>
<dbReference type="GO" id="GO:0008360">
    <property type="term" value="P:regulation of cell shape"/>
    <property type="evidence" value="ECO:0007669"/>
    <property type="project" value="UniProtKB-KW"/>
</dbReference>
<dbReference type="AlphaFoldDB" id="A0A9E2BFV7"/>
<sequence length="315" mass="35257">MRNRMYLKSMKLYDYPWKYNLDYLIGRGVKVSFGQVMKNYTSFKIGGPADVVVTPRNNLELKYTLDFLSELVNFGINYHIIGGASNLLIADEGIRGLVVRLCYISPIIFDGEYIWVSGAEPLSRIISYCSEQGFGGLEYLSGIPGTVGGSIIMNAGTNSEAIGQSVRHVHTWYSGEKEYLNKDLDFSYRHSTLQKTNEIVTRVALKVKREDSLKIIKKVREFLLKRRKGQPLTLPSAGSVFKNPSNYSAGQLLEEVGVKGLRVGGAQVSYTHSNFIINIDEASSYDVLALIRLMKNSVQEKTDIILEPEIIYLGG</sequence>
<feature type="active site" evidence="16">
    <location>
        <position position="309"/>
    </location>
</feature>
<name>A0A9E2BFV7_PSYF1</name>
<evidence type="ECO:0000256" key="6">
    <source>
        <dbReference type="ARBA" id="ARBA00022618"/>
    </source>
</evidence>
<evidence type="ECO:0000256" key="14">
    <source>
        <dbReference type="ARBA" id="ARBA00023316"/>
    </source>
</evidence>
<dbReference type="GO" id="GO:0071555">
    <property type="term" value="P:cell wall organization"/>
    <property type="evidence" value="ECO:0007669"/>
    <property type="project" value="UniProtKB-KW"/>
</dbReference>
<keyword evidence="8 16" id="KW-0274">FAD</keyword>
<evidence type="ECO:0000256" key="2">
    <source>
        <dbReference type="ARBA" id="ARBA00003921"/>
    </source>
</evidence>
<evidence type="ECO:0000259" key="17">
    <source>
        <dbReference type="PROSITE" id="PS51387"/>
    </source>
</evidence>
<dbReference type="Pfam" id="PF02873">
    <property type="entry name" value="MurB_C"/>
    <property type="match status" value="1"/>
</dbReference>
<dbReference type="GO" id="GO:0051301">
    <property type="term" value="P:cell division"/>
    <property type="evidence" value="ECO:0007669"/>
    <property type="project" value="UniProtKB-KW"/>
</dbReference>
<evidence type="ECO:0000256" key="8">
    <source>
        <dbReference type="ARBA" id="ARBA00022827"/>
    </source>
</evidence>
<dbReference type="PANTHER" id="PTHR21071">
    <property type="entry name" value="UDP-N-ACETYLENOLPYRUVOYLGLUCOSAMINE REDUCTASE"/>
    <property type="match status" value="1"/>
</dbReference>
<dbReference type="InterPro" id="IPR016167">
    <property type="entry name" value="FAD-bd_PCMH_sub1"/>
</dbReference>
<protein>
    <recommendedName>
        <fullName evidence="16">UDP-N-acetylenolpyruvoylglucosamine reductase</fullName>
        <ecNumber evidence="16">1.3.1.98</ecNumber>
    </recommendedName>
    <alternativeName>
        <fullName evidence="16">UDP-N-acetylmuramate dehydrogenase</fullName>
    </alternativeName>
</protein>
<dbReference type="InterPro" id="IPR003170">
    <property type="entry name" value="MurB"/>
</dbReference>
<dbReference type="InterPro" id="IPR016169">
    <property type="entry name" value="FAD-bd_PCMH_sub2"/>
</dbReference>
<dbReference type="PANTHER" id="PTHR21071:SF4">
    <property type="entry name" value="UDP-N-ACETYLENOLPYRUVOYLGLUCOSAMINE REDUCTASE"/>
    <property type="match status" value="1"/>
</dbReference>
<dbReference type="Pfam" id="PF01565">
    <property type="entry name" value="FAD_binding_4"/>
    <property type="match status" value="1"/>
</dbReference>
<comment type="caution">
    <text evidence="18">The sequence shown here is derived from an EMBL/GenBank/DDBJ whole genome shotgun (WGS) entry which is preliminary data.</text>
</comment>
<keyword evidence="9 16" id="KW-0521">NADP</keyword>
<keyword evidence="11 16" id="KW-0573">Peptidoglycan synthesis</keyword>
<evidence type="ECO:0000256" key="15">
    <source>
        <dbReference type="ARBA" id="ARBA00048914"/>
    </source>
</evidence>
<feature type="active site" evidence="16">
    <location>
        <position position="189"/>
    </location>
</feature>
<evidence type="ECO:0000256" key="3">
    <source>
        <dbReference type="ARBA" id="ARBA00004496"/>
    </source>
</evidence>
<dbReference type="Gene3D" id="3.30.43.10">
    <property type="entry name" value="Uridine Diphospho-n-acetylenolpyruvylglucosamine Reductase, domain 2"/>
    <property type="match status" value="1"/>
</dbReference>
<dbReference type="NCBIfam" id="NF010480">
    <property type="entry name" value="PRK13905.1"/>
    <property type="match status" value="1"/>
</dbReference>
<dbReference type="GO" id="GO:0005829">
    <property type="term" value="C:cytosol"/>
    <property type="evidence" value="ECO:0007669"/>
    <property type="project" value="TreeGrafter"/>
</dbReference>
<evidence type="ECO:0000256" key="16">
    <source>
        <dbReference type="HAMAP-Rule" id="MF_00037"/>
    </source>
</evidence>
<organism evidence="18 19">
    <name type="scientific">Psychracetigena formicireducens</name>
    <dbReference type="NCBI Taxonomy" id="2986056"/>
    <lineage>
        <taxon>Bacteria</taxon>
        <taxon>Bacillati</taxon>
        <taxon>Candidatus Lithacetigenota</taxon>
        <taxon>Candidatus Psychracetigena</taxon>
    </lineage>
</organism>
<comment type="catalytic activity">
    <reaction evidence="15 16">
        <text>UDP-N-acetyl-alpha-D-muramate + NADP(+) = UDP-N-acetyl-3-O-(1-carboxyvinyl)-alpha-D-glucosamine + NADPH + H(+)</text>
        <dbReference type="Rhea" id="RHEA:12248"/>
        <dbReference type="ChEBI" id="CHEBI:15378"/>
        <dbReference type="ChEBI" id="CHEBI:57783"/>
        <dbReference type="ChEBI" id="CHEBI:58349"/>
        <dbReference type="ChEBI" id="CHEBI:68483"/>
        <dbReference type="ChEBI" id="CHEBI:70757"/>
        <dbReference type="EC" id="1.3.1.98"/>
    </reaction>
</comment>